<dbReference type="PROSITE" id="PS51352">
    <property type="entry name" value="THIOREDOXIN_2"/>
    <property type="match status" value="1"/>
</dbReference>
<dbReference type="GO" id="GO:0015035">
    <property type="term" value="F:protein-disulfide reductase activity"/>
    <property type="evidence" value="ECO:0007669"/>
    <property type="project" value="TreeGrafter"/>
</dbReference>
<gene>
    <name evidence="3" type="ORF">CA260_13610</name>
</gene>
<proteinExistence type="predicted"/>
<dbReference type="EMBL" id="NFZS01000004">
    <property type="protein sequence ID" value="RAO75138.1"/>
    <property type="molecule type" value="Genomic_DNA"/>
</dbReference>
<reference evidence="3 4" key="1">
    <citation type="journal article" date="2018" name="Genet. Mol. Biol.">
        <title>The genome sequence of Dyella jiangningensis FCAV SCS01 from a lignocellulose-decomposing microbial consortium metagenome reveals potential for biotechnological applications.</title>
        <authorList>
            <person name="Desiderato J.G."/>
            <person name="Alvarenga D.O."/>
            <person name="Constancio M.T.L."/>
            <person name="Alves L.M.C."/>
            <person name="Varani A.M."/>
        </authorList>
    </citation>
    <scope>NUCLEOTIDE SEQUENCE [LARGE SCALE GENOMIC DNA]</scope>
    <source>
        <strain evidence="3 4">FCAV SCS01</strain>
    </source>
</reference>
<evidence type="ECO:0000313" key="3">
    <source>
        <dbReference type="EMBL" id="RAO75138.1"/>
    </source>
</evidence>
<dbReference type="SUPFAM" id="SSF48452">
    <property type="entry name" value="TPR-like"/>
    <property type="match status" value="1"/>
</dbReference>
<dbReference type="InterPro" id="IPR011990">
    <property type="entry name" value="TPR-like_helical_dom_sf"/>
</dbReference>
<evidence type="ECO:0000259" key="2">
    <source>
        <dbReference type="PROSITE" id="PS51352"/>
    </source>
</evidence>
<dbReference type="GO" id="GO:0006950">
    <property type="term" value="P:response to stress"/>
    <property type="evidence" value="ECO:0007669"/>
    <property type="project" value="UniProtKB-ARBA"/>
</dbReference>
<dbReference type="AlphaFoldDB" id="A0A328NYB2"/>
<feature type="domain" description="Thioredoxin" evidence="2">
    <location>
        <begin position="14"/>
        <end position="143"/>
    </location>
</feature>
<organism evidence="3 4">
    <name type="scientific">Dyella jiangningensis</name>
    <dbReference type="NCBI Taxonomy" id="1379159"/>
    <lineage>
        <taxon>Bacteria</taxon>
        <taxon>Pseudomonadati</taxon>
        <taxon>Pseudomonadota</taxon>
        <taxon>Gammaproteobacteria</taxon>
        <taxon>Lysobacterales</taxon>
        <taxon>Rhodanobacteraceae</taxon>
        <taxon>Dyella</taxon>
    </lineage>
</organism>
<dbReference type="Proteomes" id="UP000248926">
    <property type="component" value="Unassembled WGS sequence"/>
</dbReference>
<dbReference type="Pfam" id="PF13374">
    <property type="entry name" value="TPR_10"/>
    <property type="match status" value="1"/>
</dbReference>
<dbReference type="Gene3D" id="3.40.30.10">
    <property type="entry name" value="Glutaredoxin"/>
    <property type="match status" value="1"/>
</dbReference>
<dbReference type="Gene3D" id="1.25.40.10">
    <property type="entry name" value="Tetratricopeptide repeat domain"/>
    <property type="match status" value="1"/>
</dbReference>
<accession>A0A328NYB2</accession>
<keyword evidence="1" id="KW-0732">Signal</keyword>
<dbReference type="RefSeq" id="WP_111983626.1">
    <property type="nucleotide sequence ID" value="NZ_NFZS01000004.1"/>
</dbReference>
<dbReference type="InterPro" id="IPR013766">
    <property type="entry name" value="Thioredoxin_domain"/>
</dbReference>
<name>A0A328NYB2_9GAMM</name>
<keyword evidence="4" id="KW-1185">Reference proteome</keyword>
<evidence type="ECO:0000313" key="4">
    <source>
        <dbReference type="Proteomes" id="UP000248926"/>
    </source>
</evidence>
<sequence>MKHHLPHLVLAFSALVCGAASAATAFTDIDQALKAAKAKQEPVFVDFSASWCHDCHAMDAKVLNGPEWEAEQSRFVLVRSDADSVNGVAWTKKLKVPALPSYIVLNADGSERGRLMGFIPSEKFYPELNRILSGEDAFDKLKQDAQHGSVDAAAKVLAAYGERDQAADGVRWYASLPMATRKAVSADPHAALRLAVVQMTAESRKALMSNPPLPAAESARLEKDCRTHAQEALSGPIALDEYFDTARTLLACAHSLPESERKALATARLPSLTALYDSQVPSAESGIVRDATYALAFYYKALGDSAKEQAIYQRAIAIGRKSLGDGHGGFDVKRDQAMALVLNEFLANHGSQTEDIALQKAMVAAYPDNYFYQSEYGDSLLEQGHAADALPYLQYAANNASAQDKLQVTHSLAKALIALNRRPEAEKLFDAALHTAEKQFPEMTKMQMAYWKRSGGVL</sequence>
<dbReference type="Pfam" id="PF13899">
    <property type="entry name" value="Thioredoxin_7"/>
    <property type="match status" value="1"/>
</dbReference>
<evidence type="ECO:0000256" key="1">
    <source>
        <dbReference type="SAM" id="SignalP"/>
    </source>
</evidence>
<feature type="signal peptide" evidence="1">
    <location>
        <begin position="1"/>
        <end position="22"/>
    </location>
</feature>
<dbReference type="OrthoDB" id="195735at2"/>
<dbReference type="InterPro" id="IPR036249">
    <property type="entry name" value="Thioredoxin-like_sf"/>
</dbReference>
<feature type="chain" id="PRO_5016389456" description="Thioredoxin domain-containing protein" evidence="1">
    <location>
        <begin position="23"/>
        <end position="458"/>
    </location>
</feature>
<dbReference type="GO" id="GO:0045454">
    <property type="term" value="P:cell redox homeostasis"/>
    <property type="evidence" value="ECO:0007669"/>
    <property type="project" value="TreeGrafter"/>
</dbReference>
<dbReference type="PANTHER" id="PTHR32234">
    <property type="entry name" value="THIOL:DISULFIDE INTERCHANGE PROTEIN DSBD"/>
    <property type="match status" value="1"/>
</dbReference>
<comment type="caution">
    <text evidence="3">The sequence shown here is derived from an EMBL/GenBank/DDBJ whole genome shotgun (WGS) entry which is preliminary data.</text>
</comment>
<protein>
    <recommendedName>
        <fullName evidence="2">Thioredoxin domain-containing protein</fullName>
    </recommendedName>
</protein>
<dbReference type="PANTHER" id="PTHR32234:SF0">
    <property type="entry name" value="THIOL:DISULFIDE INTERCHANGE PROTEIN DSBD"/>
    <property type="match status" value="1"/>
</dbReference>
<dbReference type="SUPFAM" id="SSF52833">
    <property type="entry name" value="Thioredoxin-like"/>
    <property type="match status" value="1"/>
</dbReference>